<dbReference type="InterPro" id="IPR011152">
    <property type="entry name" value="Pesterase_MJ0912"/>
</dbReference>
<dbReference type="SUPFAM" id="SSF56300">
    <property type="entry name" value="Metallo-dependent phosphatases"/>
    <property type="match status" value="1"/>
</dbReference>
<dbReference type="Proteomes" id="UP000318834">
    <property type="component" value="Unassembled WGS sequence"/>
</dbReference>
<dbReference type="GO" id="GO:0005737">
    <property type="term" value="C:cytoplasm"/>
    <property type="evidence" value="ECO:0007669"/>
    <property type="project" value="TreeGrafter"/>
</dbReference>
<dbReference type="InterPro" id="IPR029052">
    <property type="entry name" value="Metallo-depent_PP-like"/>
</dbReference>
<dbReference type="PIRSF" id="PIRSF000883">
    <property type="entry name" value="Pesterase_MJ0912"/>
    <property type="match status" value="1"/>
</dbReference>
<reference evidence="3 4" key="1">
    <citation type="journal article" date="2019" name="Nat. Microbiol.">
        <title>Mediterranean grassland soil C-N compound turnover is dependent on rainfall and depth, and is mediated by genomically divergent microorganisms.</title>
        <authorList>
            <person name="Diamond S."/>
            <person name="Andeer P.F."/>
            <person name="Li Z."/>
            <person name="Crits-Christoph A."/>
            <person name="Burstein D."/>
            <person name="Anantharaman K."/>
            <person name="Lane K.R."/>
            <person name="Thomas B.C."/>
            <person name="Pan C."/>
            <person name="Northen T.R."/>
            <person name="Banfield J.F."/>
        </authorList>
    </citation>
    <scope>NUCLEOTIDE SEQUENCE [LARGE SCALE GENOMIC DNA]</scope>
    <source>
        <strain evidence="3">NP_8</strain>
    </source>
</reference>
<name>A0A537IM37_9BACT</name>
<protein>
    <submittedName>
        <fullName evidence="3">Metallophosphoesterase family protein</fullName>
    </submittedName>
</protein>
<dbReference type="PANTHER" id="PTHR42850:SF2">
    <property type="entry name" value="BLL5683 PROTEIN"/>
    <property type="match status" value="1"/>
</dbReference>
<evidence type="ECO:0000256" key="1">
    <source>
        <dbReference type="ARBA" id="ARBA00008950"/>
    </source>
</evidence>
<proteinExistence type="inferred from homology"/>
<dbReference type="Pfam" id="PF12850">
    <property type="entry name" value="Metallophos_2"/>
    <property type="match status" value="1"/>
</dbReference>
<comment type="similarity">
    <text evidence="1">Belongs to the metallophosphoesterase superfamily. YfcE family.</text>
</comment>
<dbReference type="Gene3D" id="3.60.21.10">
    <property type="match status" value="1"/>
</dbReference>
<comment type="caution">
    <text evidence="3">The sequence shown here is derived from an EMBL/GenBank/DDBJ whole genome shotgun (WGS) entry which is preliminary data.</text>
</comment>
<dbReference type="InterPro" id="IPR050126">
    <property type="entry name" value="Ap4A_hydrolase"/>
</dbReference>
<gene>
    <name evidence="3" type="ORF">E6H05_11365</name>
</gene>
<feature type="domain" description="Calcineurin-like phosphoesterase" evidence="2">
    <location>
        <begin position="2"/>
        <end position="185"/>
    </location>
</feature>
<dbReference type="AlphaFoldDB" id="A0A537IM37"/>
<sequence>MIAVISDIHGNLSALQAVLQDLDRLGPSQVIVAGDLALGGPRPAECVELVRRRGYPAIRGNTDEWLSAAPDAITDAISWASAQLSDADRRYLAGLPFLWRLPHEAGDLVVVHATPWSVSDVVPPDAPEPLFRRVFAETEAAAVAYGHIHIAYVRELGDKLLVNPGSVGLPFDGDQRASYATLGVEGERWRAMLHRVPYDVAAAVGALRSSGNPEAERFARRLERASGR</sequence>
<organism evidence="3 4">
    <name type="scientific">Candidatus Segetimicrobium genomatis</name>
    <dbReference type="NCBI Taxonomy" id="2569760"/>
    <lineage>
        <taxon>Bacteria</taxon>
        <taxon>Bacillati</taxon>
        <taxon>Candidatus Sysuimicrobiota</taxon>
        <taxon>Candidatus Sysuimicrobiia</taxon>
        <taxon>Candidatus Sysuimicrobiales</taxon>
        <taxon>Candidatus Segetimicrobiaceae</taxon>
        <taxon>Candidatus Segetimicrobium</taxon>
    </lineage>
</organism>
<evidence type="ECO:0000313" key="4">
    <source>
        <dbReference type="Proteomes" id="UP000318834"/>
    </source>
</evidence>
<dbReference type="GO" id="GO:0016791">
    <property type="term" value="F:phosphatase activity"/>
    <property type="evidence" value="ECO:0007669"/>
    <property type="project" value="TreeGrafter"/>
</dbReference>
<dbReference type="PANTHER" id="PTHR42850">
    <property type="entry name" value="METALLOPHOSPHOESTERASE"/>
    <property type="match status" value="1"/>
</dbReference>
<dbReference type="EMBL" id="VBAP01000090">
    <property type="protein sequence ID" value="TMI72385.1"/>
    <property type="molecule type" value="Genomic_DNA"/>
</dbReference>
<evidence type="ECO:0000259" key="2">
    <source>
        <dbReference type="Pfam" id="PF12850"/>
    </source>
</evidence>
<accession>A0A537IM37</accession>
<evidence type="ECO:0000313" key="3">
    <source>
        <dbReference type="EMBL" id="TMI72385.1"/>
    </source>
</evidence>
<dbReference type="InterPro" id="IPR024654">
    <property type="entry name" value="Calcineurin-like_PHP_lpxH"/>
</dbReference>